<dbReference type="SUPFAM" id="SSF102114">
    <property type="entry name" value="Radical SAM enzymes"/>
    <property type="match status" value="1"/>
</dbReference>
<keyword evidence="4" id="KW-0411">Iron-sulfur</keyword>
<evidence type="ECO:0000256" key="2">
    <source>
        <dbReference type="ARBA" id="ARBA00022723"/>
    </source>
</evidence>
<dbReference type="InterPro" id="IPR050377">
    <property type="entry name" value="Radical_SAM_PqqE_MftC-like"/>
</dbReference>
<dbReference type="OrthoDB" id="9782387at2"/>
<dbReference type="InterPro" id="IPR013785">
    <property type="entry name" value="Aldolase_TIM"/>
</dbReference>
<gene>
    <name evidence="7" type="ORF">AQI95_34385</name>
</gene>
<dbReference type="GO" id="GO:0051536">
    <property type="term" value="F:iron-sulfur cluster binding"/>
    <property type="evidence" value="ECO:0007669"/>
    <property type="project" value="UniProtKB-KW"/>
</dbReference>
<keyword evidence="2" id="KW-0479">Metal-binding</keyword>
<dbReference type="GO" id="GO:0003824">
    <property type="term" value="F:catalytic activity"/>
    <property type="evidence" value="ECO:0007669"/>
    <property type="project" value="InterPro"/>
</dbReference>
<feature type="domain" description="Radical SAM core" evidence="6">
    <location>
        <begin position="13"/>
        <end position="222"/>
    </location>
</feature>
<keyword evidence="3" id="KW-0408">Iron</keyword>
<accession>A0A117PZE9</accession>
<evidence type="ECO:0000256" key="3">
    <source>
        <dbReference type="ARBA" id="ARBA00023004"/>
    </source>
</evidence>
<dbReference type="SFLD" id="SFLDF00365">
    <property type="entry name" value="thuricin_CD_(TrnCD-like)"/>
    <property type="match status" value="1"/>
</dbReference>
<evidence type="ECO:0000259" key="6">
    <source>
        <dbReference type="PROSITE" id="PS51918"/>
    </source>
</evidence>
<keyword evidence="8" id="KW-1185">Reference proteome</keyword>
<dbReference type="SFLD" id="SFLDG01067">
    <property type="entry name" value="SPASM/twitch_domain_containing"/>
    <property type="match status" value="1"/>
</dbReference>
<dbReference type="SFLD" id="SFLDS00029">
    <property type="entry name" value="Radical_SAM"/>
    <property type="match status" value="1"/>
</dbReference>
<evidence type="ECO:0000256" key="5">
    <source>
        <dbReference type="SAM" id="MobiDB-lite"/>
    </source>
</evidence>
<dbReference type="InterPro" id="IPR058240">
    <property type="entry name" value="rSAM_sf"/>
</dbReference>
<keyword evidence="1" id="KW-0949">S-adenosyl-L-methionine</keyword>
<dbReference type="STRING" id="67386.AQI95_34385"/>
<dbReference type="Proteomes" id="UP000053127">
    <property type="component" value="Unassembled WGS sequence"/>
</dbReference>
<dbReference type="InterPro" id="IPR007197">
    <property type="entry name" value="rSAM"/>
</dbReference>
<dbReference type="Gene3D" id="3.20.20.70">
    <property type="entry name" value="Aldolase class I"/>
    <property type="match status" value="1"/>
</dbReference>
<dbReference type="PROSITE" id="PS51918">
    <property type="entry name" value="RADICAL_SAM"/>
    <property type="match status" value="1"/>
</dbReference>
<dbReference type="EMBL" id="LMWN01000048">
    <property type="protein sequence ID" value="KUN00596.1"/>
    <property type="molecule type" value="Genomic_DNA"/>
</dbReference>
<organism evidence="7 8">
    <name type="scientific">Streptomyces yokosukanensis</name>
    <dbReference type="NCBI Taxonomy" id="67386"/>
    <lineage>
        <taxon>Bacteria</taxon>
        <taxon>Bacillati</taxon>
        <taxon>Actinomycetota</taxon>
        <taxon>Actinomycetes</taxon>
        <taxon>Kitasatosporales</taxon>
        <taxon>Streptomycetaceae</taxon>
        <taxon>Streptomyces</taxon>
    </lineage>
</organism>
<evidence type="ECO:0000313" key="8">
    <source>
        <dbReference type="Proteomes" id="UP000053127"/>
    </source>
</evidence>
<dbReference type="SFLD" id="SFLDG01386">
    <property type="entry name" value="main_SPASM_domain-containing"/>
    <property type="match status" value="1"/>
</dbReference>
<name>A0A117PZE9_9ACTN</name>
<dbReference type="SFLD" id="SFLDG01216">
    <property type="entry name" value="thioether_bond_formation_requi"/>
    <property type="match status" value="1"/>
</dbReference>
<proteinExistence type="predicted"/>
<dbReference type="PANTHER" id="PTHR11228:SF7">
    <property type="entry name" value="PQQA PEPTIDE CYCLASE"/>
    <property type="match status" value="1"/>
</dbReference>
<evidence type="ECO:0000313" key="7">
    <source>
        <dbReference type="EMBL" id="KUN00596.1"/>
    </source>
</evidence>
<feature type="region of interest" description="Disordered" evidence="5">
    <location>
        <begin position="262"/>
        <end position="314"/>
    </location>
</feature>
<dbReference type="PANTHER" id="PTHR11228">
    <property type="entry name" value="RADICAL SAM DOMAIN PROTEIN"/>
    <property type="match status" value="1"/>
</dbReference>
<dbReference type="GO" id="GO:0046872">
    <property type="term" value="F:metal ion binding"/>
    <property type="evidence" value="ECO:0007669"/>
    <property type="project" value="UniProtKB-KW"/>
</dbReference>
<dbReference type="CDD" id="cd01335">
    <property type="entry name" value="Radical_SAM"/>
    <property type="match status" value="1"/>
</dbReference>
<protein>
    <submittedName>
        <fullName evidence="7">Radical SAM protein</fullName>
    </submittedName>
</protein>
<dbReference type="InterPro" id="IPR023885">
    <property type="entry name" value="4Fe4S-binding_SPASM_dom"/>
</dbReference>
<comment type="caution">
    <text evidence="7">The sequence shown here is derived from an EMBL/GenBank/DDBJ whole genome shotgun (WGS) entry which is preliminary data.</text>
</comment>
<dbReference type="Pfam" id="PF13186">
    <property type="entry name" value="SPASM"/>
    <property type="match status" value="1"/>
</dbReference>
<sequence length="314" mass="33558">MTAVLETPANTASSGITFLELEITRRCQLTCSSHCYAEAGPAKGHGSMTGEDWRRVIDEASAIGVETVQFIGGEPTLHPEFASLVRYALHAGLRVQVFSNLYRVRTEHWKLFSHPHVSLGTSYYSDDAEEHDRITGRKGSHDSTRANIIEAVRRGIHVKVGVIHMRDGQRSEEARAEMAALGVAKVHVDRVRGVGNAAKTLLPSTSELCGRCADGKAAVLPDGTVTPCVLGRFLPAGSVKTAGLKAVFAGQQWAQVAASIPRSRGNCAPDTCTPKEDSCTPSSDADRVLTACNPDNDSSDCSPAETPACEPSFD</sequence>
<dbReference type="AlphaFoldDB" id="A0A117PZE9"/>
<dbReference type="RefSeq" id="WP_067133230.1">
    <property type="nucleotide sequence ID" value="NZ_KQ948222.1"/>
</dbReference>
<evidence type="ECO:0000256" key="4">
    <source>
        <dbReference type="ARBA" id="ARBA00023014"/>
    </source>
</evidence>
<evidence type="ECO:0000256" key="1">
    <source>
        <dbReference type="ARBA" id="ARBA00022691"/>
    </source>
</evidence>
<dbReference type="Pfam" id="PF04055">
    <property type="entry name" value="Radical_SAM"/>
    <property type="match status" value="1"/>
</dbReference>
<reference evidence="7 8" key="1">
    <citation type="submission" date="2015-10" db="EMBL/GenBank/DDBJ databases">
        <title>Draft genome sequence of Streptomyces yokosukanensis DSM 40224, type strain for the species Streptomyces yokosukanensis.</title>
        <authorList>
            <person name="Ruckert C."/>
            <person name="Winkler A."/>
            <person name="Kalinowski J."/>
            <person name="Kampfer P."/>
            <person name="Glaeser S."/>
        </authorList>
    </citation>
    <scope>NUCLEOTIDE SEQUENCE [LARGE SCALE GENOMIC DNA]</scope>
    <source>
        <strain evidence="7 8">DSM 40224</strain>
    </source>
</reference>